<dbReference type="SMART" id="SM00913">
    <property type="entry name" value="IBN_N"/>
    <property type="match status" value="1"/>
</dbReference>
<evidence type="ECO:0000313" key="10">
    <source>
        <dbReference type="EMBL" id="PAV20261.1"/>
    </source>
</evidence>
<evidence type="ECO:0000256" key="1">
    <source>
        <dbReference type="ARBA" id="ARBA00004123"/>
    </source>
</evidence>
<keyword evidence="4" id="KW-0963">Cytoplasm</keyword>
<evidence type="ECO:0000256" key="4">
    <source>
        <dbReference type="ARBA" id="ARBA00022490"/>
    </source>
</evidence>
<dbReference type="Gene3D" id="1.25.10.10">
    <property type="entry name" value="Leucine-rich Repeat Variant"/>
    <property type="match status" value="1"/>
</dbReference>
<evidence type="ECO:0000256" key="8">
    <source>
        <dbReference type="PROSITE-ProRule" id="PRU00103"/>
    </source>
</evidence>
<dbReference type="InterPro" id="IPR016024">
    <property type="entry name" value="ARM-type_fold"/>
</dbReference>
<reference evidence="10 11" key="1">
    <citation type="journal article" date="2017" name="Mol. Ecol.">
        <title>Comparative and population genomic landscape of Phellinus noxius: A hypervariable fungus causing root rot in trees.</title>
        <authorList>
            <person name="Chung C.L."/>
            <person name="Lee T.J."/>
            <person name="Akiba M."/>
            <person name="Lee H.H."/>
            <person name="Kuo T.H."/>
            <person name="Liu D."/>
            <person name="Ke H.M."/>
            <person name="Yokoi T."/>
            <person name="Roa M.B."/>
            <person name="Lu M.J."/>
            <person name="Chang Y.Y."/>
            <person name="Ann P.J."/>
            <person name="Tsai J.N."/>
            <person name="Chen C.Y."/>
            <person name="Tzean S.S."/>
            <person name="Ota Y."/>
            <person name="Hattori T."/>
            <person name="Sahashi N."/>
            <person name="Liou R.F."/>
            <person name="Kikuchi T."/>
            <person name="Tsai I.J."/>
        </authorList>
    </citation>
    <scope>NUCLEOTIDE SEQUENCE [LARGE SCALE GENOMIC DNA]</scope>
    <source>
        <strain evidence="10 11">FFPRI411160</strain>
    </source>
</reference>
<feature type="domain" description="Importin N-terminal" evidence="9">
    <location>
        <begin position="27"/>
        <end position="98"/>
    </location>
</feature>
<dbReference type="InParanoid" id="A0A286UKW8"/>
<name>A0A286UKW8_9AGAM</name>
<organism evidence="10 11">
    <name type="scientific">Pyrrhoderma noxium</name>
    <dbReference type="NCBI Taxonomy" id="2282107"/>
    <lineage>
        <taxon>Eukaryota</taxon>
        <taxon>Fungi</taxon>
        <taxon>Dikarya</taxon>
        <taxon>Basidiomycota</taxon>
        <taxon>Agaricomycotina</taxon>
        <taxon>Agaricomycetes</taxon>
        <taxon>Hymenochaetales</taxon>
        <taxon>Hymenochaetaceae</taxon>
        <taxon>Pyrrhoderma</taxon>
    </lineage>
</organism>
<feature type="repeat" description="HEAT" evidence="8">
    <location>
        <begin position="169"/>
        <end position="207"/>
    </location>
</feature>
<keyword evidence="3" id="KW-0813">Transport</keyword>
<comment type="caution">
    <text evidence="10">The sequence shown here is derived from an EMBL/GenBank/DDBJ whole genome shotgun (WGS) entry which is preliminary data.</text>
</comment>
<dbReference type="STRING" id="2282107.A0A286UKW8"/>
<dbReference type="PROSITE" id="PS50166">
    <property type="entry name" value="IMPORTIN_B_NT"/>
    <property type="match status" value="1"/>
</dbReference>
<evidence type="ECO:0000313" key="11">
    <source>
        <dbReference type="Proteomes" id="UP000217199"/>
    </source>
</evidence>
<sequence>MDPSFVQGLHSLLLQLTTSDTVSLKAATAQLNKDYFKNPACIPALSSILASAAEEAVRQLAAVELRKRISQKSGELWVLVPQSEREEIKSRLPEITLAEPSKLVRHAEARVIAAIASIEIPLRQWNELLPLINRCCTSQQVYERELGAFVLFTILESIVEGFSQYMNELFGLFHQLLQDPESADVRVTAARALGVLAQYIGSDEKNEIQQFQQLLPALIAVVQGCLDSSDETGARQLFDVFETLLILEVPLLSKHIPQLVGFFLKCGANRSYDDELRIMSLNALSWTIKYKKTKVQASGLAPDLLTGLMPVTTEEEPEELEDDAPCRSALRIIDTLSTSLPPAQVFPALRELINQYMSQADPSARRGALLALGVAVEGVSEYMQPHVEAAVWPIVEAGLADADASVRRAACTAVGCICEWLEESAASRHSTLVPALMRLVADPSTQRTACTALDALLEVLGDTIGQYLQLLMETLSGLLDTAPTKVKAVVTGAIGSAAHASKSAFLPYFNQTMQRMGPFLQLKGEGEESELRGITMDAIGTFAEAVGAEAFRPYFSEMMTQAFSGAQSDNARLRECSFLFFGVMSRVFGEEFAPFLPQVVPSLLSSLSQSEHGETDILDSSEAAELFSTGSSSSTAVNVTDGDRSIDDDAESLDAEKMIEVNSAIAVEKEIAADTLGTVFAATGNHFLPFVEKAALELVNLLPHYYEGIRKSATESLLEIIRTFYTLSDPSDWLPGIQVKVPIHQNVKDLIGHALPALLDMYETEDDKSVASALCVGLAETLSTVGPAFVEGHLENISNIAIQILEQKALCQQDPDQDEDEEPLEDQAEYDSVLISSAGDLVAALASTLGSDFGGAFQRFYPLIAKFYKKGRSLSDRSSAIGTLAEIISGMKDSITPSTELLFNLFYQALQDPDAEVYSNAAFGVGLLVEHSAQDLSPSSPPSKMTARDNAAGAVGRIIVRNTTAVPLEQVLPIFIGALPLTNDFLENRPVFRALFHLFRVQPAALTPYMEKLLSVFGHVLDPSLPDQLGTESRSELLTLINALNAEDPVTVKNAGLAPYVSA</sequence>
<dbReference type="InterPro" id="IPR057672">
    <property type="entry name" value="TPR_IPO4/5"/>
</dbReference>
<dbReference type="EMBL" id="NBII01000004">
    <property type="protein sequence ID" value="PAV20261.1"/>
    <property type="molecule type" value="Genomic_DNA"/>
</dbReference>
<accession>A0A286UKW8</accession>
<dbReference type="SMART" id="SM01349">
    <property type="entry name" value="TOG"/>
    <property type="match status" value="1"/>
</dbReference>
<evidence type="ECO:0000256" key="7">
    <source>
        <dbReference type="ARBA" id="ARBA00023242"/>
    </source>
</evidence>
<dbReference type="Pfam" id="PF13513">
    <property type="entry name" value="HEAT_EZ"/>
    <property type="match status" value="1"/>
</dbReference>
<keyword evidence="11" id="KW-1185">Reference proteome</keyword>
<dbReference type="Pfam" id="PF25780">
    <property type="entry name" value="TPR_IPO5"/>
    <property type="match status" value="1"/>
</dbReference>
<evidence type="ECO:0000256" key="2">
    <source>
        <dbReference type="ARBA" id="ARBA00004496"/>
    </source>
</evidence>
<dbReference type="OrthoDB" id="7862313at2759"/>
<dbReference type="SUPFAM" id="SSF48371">
    <property type="entry name" value="ARM repeat"/>
    <property type="match status" value="2"/>
</dbReference>
<dbReference type="PANTHER" id="PTHR10527">
    <property type="entry name" value="IMPORTIN BETA"/>
    <property type="match status" value="1"/>
</dbReference>
<dbReference type="PROSITE" id="PS50077">
    <property type="entry name" value="HEAT_REPEAT"/>
    <property type="match status" value="1"/>
</dbReference>
<dbReference type="GO" id="GO:0005737">
    <property type="term" value="C:cytoplasm"/>
    <property type="evidence" value="ECO:0007669"/>
    <property type="project" value="UniProtKB-SubCell"/>
</dbReference>
<evidence type="ECO:0000259" key="9">
    <source>
        <dbReference type="PROSITE" id="PS50166"/>
    </source>
</evidence>
<evidence type="ECO:0000256" key="3">
    <source>
        <dbReference type="ARBA" id="ARBA00022448"/>
    </source>
</evidence>
<dbReference type="Proteomes" id="UP000217199">
    <property type="component" value="Unassembled WGS sequence"/>
</dbReference>
<evidence type="ECO:0000256" key="6">
    <source>
        <dbReference type="ARBA" id="ARBA00022927"/>
    </source>
</evidence>
<dbReference type="Pfam" id="PF03810">
    <property type="entry name" value="IBN_N"/>
    <property type="match status" value="1"/>
</dbReference>
<dbReference type="InterPro" id="IPR040122">
    <property type="entry name" value="Importin_beta"/>
</dbReference>
<dbReference type="AlphaFoldDB" id="A0A286UKW8"/>
<keyword evidence="6" id="KW-0653">Protein transport</keyword>
<gene>
    <name evidence="10" type="ORF">PNOK_0519500</name>
</gene>
<keyword evidence="7" id="KW-0539">Nucleus</keyword>
<dbReference type="GO" id="GO:0031267">
    <property type="term" value="F:small GTPase binding"/>
    <property type="evidence" value="ECO:0007669"/>
    <property type="project" value="InterPro"/>
</dbReference>
<keyword evidence="5" id="KW-0677">Repeat</keyword>
<dbReference type="InterPro" id="IPR021133">
    <property type="entry name" value="HEAT_type_2"/>
</dbReference>
<dbReference type="InterPro" id="IPR011989">
    <property type="entry name" value="ARM-like"/>
</dbReference>
<evidence type="ECO:0000256" key="5">
    <source>
        <dbReference type="ARBA" id="ARBA00022737"/>
    </source>
</evidence>
<dbReference type="GO" id="GO:0006606">
    <property type="term" value="P:protein import into nucleus"/>
    <property type="evidence" value="ECO:0007669"/>
    <property type="project" value="InterPro"/>
</dbReference>
<proteinExistence type="predicted"/>
<dbReference type="InterPro" id="IPR034085">
    <property type="entry name" value="TOG"/>
</dbReference>
<dbReference type="InterPro" id="IPR001494">
    <property type="entry name" value="Importin-beta_N"/>
</dbReference>
<protein>
    <submittedName>
        <fullName evidence="10">ARM repeat-containing</fullName>
    </submittedName>
</protein>
<dbReference type="FunCoup" id="A0A286UKW8">
    <property type="interactions" value="570"/>
</dbReference>
<comment type="subcellular location">
    <subcellularLocation>
        <location evidence="2">Cytoplasm</location>
    </subcellularLocation>
    <subcellularLocation>
        <location evidence="1">Nucleus</location>
    </subcellularLocation>
</comment>